<dbReference type="RefSeq" id="WP_285663286.1">
    <property type="nucleotide sequence ID" value="NZ_BSTX01000002.1"/>
</dbReference>
<sequence>MRHREDPLADAATVMAARTGDRRARERLVAAYLPLVYNVVGRAVNGHPDADDIVQETMLKALDGLPGLRDPERFRSWLLAIALNEVRRRWARRGPDPDDLTAVPDPGGDFVSLAILRLGLSGQRRETAEATRWLDEDDRELLALWWQESAGRITRAELAAVLEVPEAHAAVRVQRMKERLDLSRHIVRALAAGRCPGLSDVTAGWDGRPSPLWRKRIGRHLRDCARCQRARDGLAPAEGLLVGMAMIAPPPIDTTLTGATPLPRPWLKPAIAGGAAIGVAALALLLWPGGDADPQSPPVAAASSSSASAAPEPSRSTVNEGGRPSPAEVSPGAALVEAVNAERRRAGCDDLAFDERLASAALKHAQDMADHGFFDHTGSDGSSTGDRITATGYSWRSWAENIYRGSDDPGKVTGAWMNSDGHRKNMLACGSTEAGAAAVDAPQGTLWVLVLATPA</sequence>
<keyword evidence="6" id="KW-1185">Reference proteome</keyword>
<feature type="domain" description="RNA polymerase sigma-70 region 2" evidence="4">
    <location>
        <begin position="28"/>
        <end position="93"/>
    </location>
</feature>
<name>A0A9W6W9L3_9ACTN</name>
<dbReference type="AlphaFoldDB" id="A0A9W6W9L3"/>
<dbReference type="Gene3D" id="1.10.1740.10">
    <property type="match status" value="1"/>
</dbReference>
<feature type="compositionally biased region" description="Low complexity" evidence="2">
    <location>
        <begin position="294"/>
        <end position="316"/>
    </location>
</feature>
<dbReference type="PROSITE" id="PS01063">
    <property type="entry name" value="SIGMA70_ECF"/>
    <property type="match status" value="1"/>
</dbReference>
<evidence type="ECO:0000256" key="1">
    <source>
        <dbReference type="RuleBase" id="RU000716"/>
    </source>
</evidence>
<comment type="caution">
    <text evidence="5">The sequence shown here is derived from an EMBL/GenBank/DDBJ whole genome shotgun (WGS) entry which is preliminary data.</text>
</comment>
<dbReference type="GO" id="GO:0006352">
    <property type="term" value="P:DNA-templated transcription initiation"/>
    <property type="evidence" value="ECO:0007669"/>
    <property type="project" value="InterPro"/>
</dbReference>
<dbReference type="InterPro" id="IPR014284">
    <property type="entry name" value="RNA_pol_sigma-70_dom"/>
</dbReference>
<dbReference type="Proteomes" id="UP001165079">
    <property type="component" value="Unassembled WGS sequence"/>
</dbReference>
<keyword evidence="1" id="KW-0238">DNA-binding</keyword>
<keyword evidence="1" id="KW-0731">Sigma factor</keyword>
<feature type="region of interest" description="Disordered" evidence="2">
    <location>
        <begin position="294"/>
        <end position="332"/>
    </location>
</feature>
<evidence type="ECO:0000259" key="3">
    <source>
        <dbReference type="Pfam" id="PF00188"/>
    </source>
</evidence>
<evidence type="ECO:0000313" key="5">
    <source>
        <dbReference type="EMBL" id="GLZ78113.1"/>
    </source>
</evidence>
<evidence type="ECO:0000256" key="2">
    <source>
        <dbReference type="SAM" id="MobiDB-lite"/>
    </source>
</evidence>
<dbReference type="PANTHER" id="PTHR31157:SF1">
    <property type="entry name" value="SCP DOMAIN-CONTAINING PROTEIN"/>
    <property type="match status" value="1"/>
</dbReference>
<dbReference type="GO" id="GO:0016987">
    <property type="term" value="F:sigma factor activity"/>
    <property type="evidence" value="ECO:0007669"/>
    <property type="project" value="UniProtKB-KW"/>
</dbReference>
<organism evidence="5 6">
    <name type="scientific">Actinorhabdospora filicis</name>
    <dbReference type="NCBI Taxonomy" id="1785913"/>
    <lineage>
        <taxon>Bacteria</taxon>
        <taxon>Bacillati</taxon>
        <taxon>Actinomycetota</taxon>
        <taxon>Actinomycetes</taxon>
        <taxon>Micromonosporales</taxon>
        <taxon>Micromonosporaceae</taxon>
        <taxon>Actinorhabdospora</taxon>
    </lineage>
</organism>
<dbReference type="Pfam" id="PF04542">
    <property type="entry name" value="Sigma70_r2"/>
    <property type="match status" value="1"/>
</dbReference>
<dbReference type="EMBL" id="BSTX01000002">
    <property type="protein sequence ID" value="GLZ78113.1"/>
    <property type="molecule type" value="Genomic_DNA"/>
</dbReference>
<dbReference type="Gene3D" id="3.40.33.10">
    <property type="entry name" value="CAP"/>
    <property type="match status" value="1"/>
</dbReference>
<proteinExistence type="inferred from homology"/>
<evidence type="ECO:0000259" key="4">
    <source>
        <dbReference type="Pfam" id="PF04542"/>
    </source>
</evidence>
<dbReference type="InterPro" id="IPR035940">
    <property type="entry name" value="CAP_sf"/>
</dbReference>
<dbReference type="NCBIfam" id="TIGR02937">
    <property type="entry name" value="sigma70-ECF"/>
    <property type="match status" value="1"/>
</dbReference>
<dbReference type="SUPFAM" id="SSF55797">
    <property type="entry name" value="PR-1-like"/>
    <property type="match status" value="1"/>
</dbReference>
<keyword evidence="1" id="KW-0805">Transcription regulation</keyword>
<dbReference type="GO" id="GO:0003677">
    <property type="term" value="F:DNA binding"/>
    <property type="evidence" value="ECO:0007669"/>
    <property type="project" value="UniProtKB-KW"/>
</dbReference>
<dbReference type="InterPro" id="IPR007627">
    <property type="entry name" value="RNA_pol_sigma70_r2"/>
</dbReference>
<dbReference type="PANTHER" id="PTHR31157">
    <property type="entry name" value="SCP DOMAIN-CONTAINING PROTEIN"/>
    <property type="match status" value="1"/>
</dbReference>
<reference evidence="5" key="1">
    <citation type="submission" date="2023-03" db="EMBL/GenBank/DDBJ databases">
        <title>Actinorhabdospora filicis NBRC 111898.</title>
        <authorList>
            <person name="Ichikawa N."/>
            <person name="Sato H."/>
            <person name="Tonouchi N."/>
        </authorList>
    </citation>
    <scope>NUCLEOTIDE SEQUENCE</scope>
    <source>
        <strain evidence="5">NBRC 111898</strain>
    </source>
</reference>
<dbReference type="InterPro" id="IPR000838">
    <property type="entry name" value="RNA_pol_sigma70_ECF_CS"/>
</dbReference>
<dbReference type="InterPro" id="IPR013325">
    <property type="entry name" value="RNA_pol_sigma_r2"/>
</dbReference>
<gene>
    <name evidence="5" type="ORF">Afil01_29200</name>
</gene>
<dbReference type="SUPFAM" id="SSF88946">
    <property type="entry name" value="Sigma2 domain of RNA polymerase sigma factors"/>
    <property type="match status" value="1"/>
</dbReference>
<protein>
    <recommendedName>
        <fullName evidence="1">RNA polymerase sigma factor</fullName>
    </recommendedName>
</protein>
<keyword evidence="1" id="KW-0804">Transcription</keyword>
<evidence type="ECO:0000313" key="6">
    <source>
        <dbReference type="Proteomes" id="UP001165079"/>
    </source>
</evidence>
<accession>A0A9W6W9L3</accession>
<feature type="domain" description="SCP" evidence="3">
    <location>
        <begin position="336"/>
        <end position="449"/>
    </location>
</feature>
<dbReference type="Pfam" id="PF00188">
    <property type="entry name" value="CAP"/>
    <property type="match status" value="1"/>
</dbReference>
<dbReference type="CDD" id="cd05379">
    <property type="entry name" value="CAP_bacterial"/>
    <property type="match status" value="1"/>
</dbReference>
<dbReference type="InterPro" id="IPR014044">
    <property type="entry name" value="CAP_dom"/>
</dbReference>
<comment type="similarity">
    <text evidence="1">Belongs to the sigma-70 factor family. ECF subfamily.</text>
</comment>